<reference evidence="1 2" key="2">
    <citation type="submission" date="2016-08" db="EMBL/GenBank/DDBJ databases">
        <title>Pervasive Adenine N6-methylation of Active Genes in Fungi.</title>
        <authorList>
            <consortium name="DOE Joint Genome Institute"/>
            <person name="Mondo S.J."/>
            <person name="Dannebaum R.O."/>
            <person name="Kuo R.C."/>
            <person name="Labutti K."/>
            <person name="Haridas S."/>
            <person name="Kuo A."/>
            <person name="Salamov A."/>
            <person name="Ahrendt S.R."/>
            <person name="Lipzen A."/>
            <person name="Sullivan W."/>
            <person name="Andreopoulos W.B."/>
            <person name="Clum A."/>
            <person name="Lindquist E."/>
            <person name="Daum C."/>
            <person name="Ramamoorthy G.K."/>
            <person name="Gryganskyi A."/>
            <person name="Culley D."/>
            <person name="Magnuson J.K."/>
            <person name="James T.Y."/>
            <person name="O'Malley M.A."/>
            <person name="Stajich J.E."/>
            <person name="Spatafora J.W."/>
            <person name="Visel A."/>
            <person name="Grigoriev I.V."/>
        </authorList>
    </citation>
    <scope>NUCLEOTIDE SEQUENCE [LARGE SCALE GENOMIC DNA]</scope>
    <source>
        <strain evidence="2">finn</strain>
    </source>
</reference>
<accession>A0A1Y1UVS4</accession>
<keyword evidence="2" id="KW-1185">Reference proteome</keyword>
<sequence>MLKHSCKGESIRENVKFIAACNPYRVDVSIFLNKIHTIAEDSIFEAHKYIRDNFDISSVSLREIRRLSILFEWFYDEKRYIYSLNLSIYLCYYIRLFDKNKRIIFIKKMERSFKNEIKFEDIPKKIENEIATAVKLDKGIARNKALLENLFAIFVCLNTKIPLFIIGKPGCSKSLSAQLIFKSMNGKNSSHEFFREFPKVYTKSYQGSRTSTSQAIYFDEMGLAEVSKNNPLKVIHSQLEYDDNERKIAFIGISNWPFDASKMNRGIYLSIPEPDEQDLIDTALAIAKSYDPKLVQDYKIYYEYLSSSYYNYKEGLKNNSLKFKNNNKTNFKLPNKNIKEFHGTRDFYHLIKILSKLFIQNKFPTEKCIIDDILMESIERNFGGLDYSIEKFKEMFKTLYQNVNDISKYDVMNCVLNNIKDSDSRYLLIVTKSSISQYLITLIIQELCKNYVFYYGSDFDEDTLKGYYSAKILNKVQISMNEDTVMVLKNLSSMYPSLYDLFNQNFRKVGNSNYARIALGNSNTQNYKVNDNFRCIILKQ</sequence>
<dbReference type="PANTHER" id="PTHR22605:SF1">
    <property type="entry name" value="RZ-TYPE DOMAIN-CONTAINING PROTEIN"/>
    <property type="match status" value="1"/>
</dbReference>
<dbReference type="GO" id="GO:0004842">
    <property type="term" value="F:ubiquitin-protein transferase activity"/>
    <property type="evidence" value="ECO:0007669"/>
    <property type="project" value="InterPro"/>
</dbReference>
<dbReference type="InterPro" id="IPR027417">
    <property type="entry name" value="P-loop_NTPase"/>
</dbReference>
<proteinExistence type="predicted"/>
<dbReference type="PANTHER" id="PTHR22605">
    <property type="entry name" value="RZ-TYPE DOMAIN-CONTAINING PROTEIN"/>
    <property type="match status" value="1"/>
</dbReference>
<evidence type="ECO:0008006" key="3">
    <source>
        <dbReference type="Google" id="ProtNLM"/>
    </source>
</evidence>
<reference evidence="1 2" key="1">
    <citation type="submission" date="2016-08" db="EMBL/GenBank/DDBJ databases">
        <title>Genomes of anaerobic fungi encode conserved fungal cellulosomes for biomass hydrolysis.</title>
        <authorList>
            <consortium name="DOE Joint Genome Institute"/>
            <person name="Haitjema C.H."/>
            <person name="Gilmore S.P."/>
            <person name="Henske J.K."/>
            <person name="Solomon K.V."/>
            <person name="De Groot R."/>
            <person name="Kuo A."/>
            <person name="Mondo S.J."/>
            <person name="Salamov A.A."/>
            <person name="Labutti K."/>
            <person name="Zhao Z."/>
            <person name="Chiniquy J."/>
            <person name="Barry K."/>
            <person name="Brewer H.M."/>
            <person name="Purvine S.O."/>
            <person name="Wright A.T."/>
            <person name="Boxma B."/>
            <person name="Van Alen T."/>
            <person name="Hackstein J.H."/>
            <person name="Baker S.E."/>
            <person name="Grigoriev I.V."/>
            <person name="O'Malley M.A."/>
        </authorList>
    </citation>
    <scope>NUCLEOTIDE SEQUENCE [LARGE SCALE GENOMIC DNA]</scope>
    <source>
        <strain evidence="2">finn</strain>
    </source>
</reference>
<dbReference type="GO" id="GO:0016887">
    <property type="term" value="F:ATP hydrolysis activity"/>
    <property type="evidence" value="ECO:0007669"/>
    <property type="project" value="InterPro"/>
</dbReference>
<dbReference type="Proteomes" id="UP000193719">
    <property type="component" value="Unassembled WGS sequence"/>
</dbReference>
<dbReference type="OrthoDB" id="2406744at2759"/>
<dbReference type="InterPro" id="IPR031248">
    <property type="entry name" value="RNF213"/>
</dbReference>
<dbReference type="EMBL" id="MCFH01000070">
    <property type="protein sequence ID" value="ORX42165.1"/>
    <property type="molecule type" value="Genomic_DNA"/>
</dbReference>
<evidence type="ECO:0000313" key="2">
    <source>
        <dbReference type="Proteomes" id="UP000193719"/>
    </source>
</evidence>
<dbReference type="STRING" id="1754191.A0A1Y1UVS4"/>
<protein>
    <recommendedName>
        <fullName evidence="3">ATPase AAA-type core domain-containing protein</fullName>
    </recommendedName>
</protein>
<gene>
    <name evidence="1" type="ORF">BCR36DRAFT_465734</name>
</gene>
<dbReference type="AlphaFoldDB" id="A0A1Y1UVS4"/>
<evidence type="ECO:0000313" key="1">
    <source>
        <dbReference type="EMBL" id="ORX42165.1"/>
    </source>
</evidence>
<comment type="caution">
    <text evidence="1">The sequence shown here is derived from an EMBL/GenBank/DDBJ whole genome shotgun (WGS) entry which is preliminary data.</text>
</comment>
<dbReference type="SUPFAM" id="SSF52540">
    <property type="entry name" value="P-loop containing nucleoside triphosphate hydrolases"/>
    <property type="match status" value="1"/>
</dbReference>
<organism evidence="1 2">
    <name type="scientific">Piromyces finnis</name>
    <dbReference type="NCBI Taxonomy" id="1754191"/>
    <lineage>
        <taxon>Eukaryota</taxon>
        <taxon>Fungi</taxon>
        <taxon>Fungi incertae sedis</taxon>
        <taxon>Chytridiomycota</taxon>
        <taxon>Chytridiomycota incertae sedis</taxon>
        <taxon>Neocallimastigomycetes</taxon>
        <taxon>Neocallimastigales</taxon>
        <taxon>Neocallimastigaceae</taxon>
        <taxon>Piromyces</taxon>
    </lineage>
</organism>
<name>A0A1Y1UVS4_9FUNG</name>